<reference evidence="3" key="1">
    <citation type="journal article" date="2022" name="Microb. Genom.">
        <title>A global pangenome for the wheat fungal pathogen Pyrenophora tritici-repentis and prediction of effector protein structural homology.</title>
        <authorList>
            <person name="Moolhuijzen P.M."/>
            <person name="See P.T."/>
            <person name="Shi G."/>
            <person name="Powell H.R."/>
            <person name="Cockram J."/>
            <person name="Jorgensen L.N."/>
            <person name="Benslimane H."/>
            <person name="Strelkov S.E."/>
            <person name="Turner J."/>
            <person name="Liu Z."/>
            <person name="Moffat C.S."/>
        </authorList>
    </citation>
    <scope>NUCLEOTIDE SEQUENCE [LARGE SCALE GENOMIC DNA]</scope>
</reference>
<evidence type="ECO:0000313" key="3">
    <source>
        <dbReference type="Proteomes" id="UP000249757"/>
    </source>
</evidence>
<accession>A0A922N720</accession>
<feature type="region of interest" description="Disordered" evidence="1">
    <location>
        <begin position="240"/>
        <end position="346"/>
    </location>
</feature>
<sequence>MENWQRFKSTYYYDKAFTPELYYPLGPIPSNVHDLVPLVRRIKNFKKTEHRYPPVFNEDRTVVTGLMDRIGEGGWTIDKAIDFYALKQHPFIGEENISNKQYFFTDEQIFHANEQHAPAYEVDQIDSTIVRLHNALTANKLLATLHQTLCLHYAYCPKTMILQNLQDYPNDQFTSEEKAIMEAAIAKATETTRLAREKGSELLALVQWLRRLDHTTGRLIECKREISNLKWKIAHPQRALDDAKNQNPMDVRPYHSFFDRDLPPTPGSSTSSRPNSPFLNDVPHTPRHPPPWNHQKNPKPTSQKTSTVGENEQPTPPDIHEPWTTYSTHLTLDPIDLPGKEEAVKK</sequence>
<name>A0A922N720_9PLEO</name>
<comment type="caution">
    <text evidence="2">The sequence shown here is derived from an EMBL/GenBank/DDBJ whole genome shotgun (WGS) entry which is preliminary data.</text>
</comment>
<evidence type="ECO:0000313" key="2">
    <source>
        <dbReference type="EMBL" id="KAI1510365.1"/>
    </source>
</evidence>
<keyword evidence="3" id="KW-1185">Reference proteome</keyword>
<dbReference type="Proteomes" id="UP000249757">
    <property type="component" value="Unassembled WGS sequence"/>
</dbReference>
<evidence type="ECO:0000256" key="1">
    <source>
        <dbReference type="SAM" id="MobiDB-lite"/>
    </source>
</evidence>
<dbReference type="AlphaFoldDB" id="A0A922N720"/>
<feature type="compositionally biased region" description="Polar residues" evidence="1">
    <location>
        <begin position="294"/>
        <end position="313"/>
    </location>
</feature>
<gene>
    <name evidence="2" type="ORF">Ptr86124_010811</name>
</gene>
<protein>
    <submittedName>
        <fullName evidence="2">Uncharacterized protein</fullName>
    </submittedName>
</protein>
<dbReference type="EMBL" id="NRDI02000017">
    <property type="protein sequence ID" value="KAI1510365.1"/>
    <property type="molecule type" value="Genomic_DNA"/>
</dbReference>
<feature type="compositionally biased region" description="Low complexity" evidence="1">
    <location>
        <begin position="267"/>
        <end position="277"/>
    </location>
</feature>
<dbReference type="OrthoDB" id="10603245at2759"/>
<organism evidence="2 3">
    <name type="scientific">Pyrenophora tritici-repentis</name>
    <dbReference type="NCBI Taxonomy" id="45151"/>
    <lineage>
        <taxon>Eukaryota</taxon>
        <taxon>Fungi</taxon>
        <taxon>Dikarya</taxon>
        <taxon>Ascomycota</taxon>
        <taxon>Pezizomycotina</taxon>
        <taxon>Dothideomycetes</taxon>
        <taxon>Pleosporomycetidae</taxon>
        <taxon>Pleosporales</taxon>
        <taxon>Pleosporineae</taxon>
        <taxon>Pleosporaceae</taxon>
        <taxon>Pyrenophora</taxon>
    </lineage>
</organism>
<proteinExistence type="predicted"/>